<gene>
    <name evidence="1" type="ORF">HMPREF1983_00655</name>
</gene>
<name>U2QRL9_9BACL</name>
<dbReference type="Proteomes" id="UP000016637">
    <property type="component" value="Unassembled WGS sequence"/>
</dbReference>
<evidence type="ECO:0000313" key="1">
    <source>
        <dbReference type="EMBL" id="ERK58859.1"/>
    </source>
</evidence>
<protein>
    <submittedName>
        <fullName evidence="1">Uncharacterized protein</fullName>
    </submittedName>
</protein>
<reference evidence="1 2" key="1">
    <citation type="submission" date="2013-08" db="EMBL/GenBank/DDBJ databases">
        <authorList>
            <person name="Weinstock G."/>
            <person name="Sodergren E."/>
            <person name="Wylie T."/>
            <person name="Fulton L."/>
            <person name="Fulton R."/>
            <person name="Fronick C."/>
            <person name="O'Laughlin M."/>
            <person name="Godfrey J."/>
            <person name="Miner T."/>
            <person name="Herter B."/>
            <person name="Appelbaum E."/>
            <person name="Cordes M."/>
            <person name="Lek S."/>
            <person name="Wollam A."/>
            <person name="Pepin K.H."/>
            <person name="Palsikar V.B."/>
            <person name="Mitreva M."/>
            <person name="Wilson R.K."/>
        </authorList>
    </citation>
    <scope>NUCLEOTIDE SEQUENCE [LARGE SCALE GENOMIC DNA]</scope>
    <source>
        <strain evidence="1 2">ATCC 700627</strain>
    </source>
</reference>
<sequence>MKLKETLWDKNHAYIDNKCDFLLYGFYFYFDFKEKMEYYIRVNY</sequence>
<organism evidence="1 2">
    <name type="scientific">Gemella bergeri ATCC 700627</name>
    <dbReference type="NCBI Taxonomy" id="1321820"/>
    <lineage>
        <taxon>Bacteria</taxon>
        <taxon>Bacillati</taxon>
        <taxon>Bacillota</taxon>
        <taxon>Bacilli</taxon>
        <taxon>Bacillales</taxon>
        <taxon>Gemellaceae</taxon>
        <taxon>Gemella</taxon>
    </lineage>
</organism>
<proteinExistence type="predicted"/>
<dbReference type="HOGENOM" id="CLU_3216760_0_0_9"/>
<comment type="caution">
    <text evidence="1">The sequence shown here is derived from an EMBL/GenBank/DDBJ whole genome shotgun (WGS) entry which is preliminary data.</text>
</comment>
<dbReference type="EMBL" id="AWVP01000042">
    <property type="protein sequence ID" value="ERK58859.1"/>
    <property type="molecule type" value="Genomic_DNA"/>
</dbReference>
<keyword evidence="2" id="KW-1185">Reference proteome</keyword>
<evidence type="ECO:0000313" key="2">
    <source>
        <dbReference type="Proteomes" id="UP000016637"/>
    </source>
</evidence>
<dbReference type="AlphaFoldDB" id="U2QRL9"/>
<accession>U2QRL9</accession>